<feature type="transmembrane region" description="Helical" evidence="7">
    <location>
        <begin position="165"/>
        <end position="185"/>
    </location>
</feature>
<evidence type="ECO:0000256" key="6">
    <source>
        <dbReference type="ARBA" id="ARBA00023136"/>
    </source>
</evidence>
<dbReference type="CDD" id="cd06261">
    <property type="entry name" value="TM_PBP2"/>
    <property type="match status" value="1"/>
</dbReference>
<sequence length="300" mass="33394">MKKHKIKKQLEWYSFIILSLVTLVILVYVPMISTIRYSMYDVSFLGYGERYVGLNNYKMLLGSSSFLKAFGNTVVLTALGLLTIPLGFILATLINSLGRGRLQGFFRVGFYLPNIITGVSVILVFQIILKGNDGLFNRFLSAVTGSQVSIGWLSDSRYAKLGATLLWLWMNMGYSMLINLASMQSIQTEIYEAAAVDGANGFKQWLYITIPHMKQCFAFLFVTGMISGLSRFTDLFIIGGNSSSGAPGGSLQTLLLYIYQYSFEVPQYGLSSAGAMILFGIVFVFTLFNVRMSGMFKEED</sequence>
<dbReference type="Proteomes" id="UP000283880">
    <property type="component" value="Unassembled WGS sequence"/>
</dbReference>
<comment type="caution">
    <text evidence="8">The sequence shown here is derived from an EMBL/GenBank/DDBJ whole genome shotgun (WGS) entry which is preliminary data.</text>
</comment>
<organism evidence="8 9">
    <name type="scientific">Enterocloster asparagiformis</name>
    <dbReference type="NCBI Taxonomy" id="333367"/>
    <lineage>
        <taxon>Bacteria</taxon>
        <taxon>Bacillati</taxon>
        <taxon>Bacillota</taxon>
        <taxon>Clostridia</taxon>
        <taxon>Lachnospirales</taxon>
        <taxon>Lachnospiraceae</taxon>
        <taxon>Enterocloster</taxon>
    </lineage>
</organism>
<keyword evidence="4 7" id="KW-0812">Transmembrane</keyword>
<proteinExistence type="inferred from homology"/>
<dbReference type="PROSITE" id="PS50928">
    <property type="entry name" value="ABC_TM1"/>
    <property type="match status" value="1"/>
</dbReference>
<evidence type="ECO:0000313" key="9">
    <source>
        <dbReference type="Proteomes" id="UP000283880"/>
    </source>
</evidence>
<feature type="transmembrane region" description="Helical" evidence="7">
    <location>
        <begin position="105"/>
        <end position="129"/>
    </location>
</feature>
<feature type="transmembrane region" description="Helical" evidence="7">
    <location>
        <begin position="265"/>
        <end position="288"/>
    </location>
</feature>
<comment type="similarity">
    <text evidence="7">Belongs to the binding-protein-dependent transport system permease family.</text>
</comment>
<protein>
    <submittedName>
        <fullName evidence="8">Sugar ABC transporter permease</fullName>
    </submittedName>
</protein>
<dbReference type="AlphaFoldDB" id="A0A413FG32"/>
<keyword evidence="2 7" id="KW-0813">Transport</keyword>
<dbReference type="Gene3D" id="1.10.3720.10">
    <property type="entry name" value="MetI-like"/>
    <property type="match status" value="1"/>
</dbReference>
<dbReference type="PANTHER" id="PTHR30193:SF37">
    <property type="entry name" value="INNER MEMBRANE ABC TRANSPORTER PERMEASE PROTEIN YCJO"/>
    <property type="match status" value="1"/>
</dbReference>
<evidence type="ECO:0000313" key="8">
    <source>
        <dbReference type="EMBL" id="RGX29644.1"/>
    </source>
</evidence>
<comment type="subcellular location">
    <subcellularLocation>
        <location evidence="1 7">Cell membrane</location>
        <topology evidence="1 7">Multi-pass membrane protein</topology>
    </subcellularLocation>
</comment>
<reference evidence="8 9" key="1">
    <citation type="submission" date="2018-08" db="EMBL/GenBank/DDBJ databases">
        <title>A genome reference for cultivated species of the human gut microbiota.</title>
        <authorList>
            <person name="Zou Y."/>
            <person name="Xue W."/>
            <person name="Luo G."/>
        </authorList>
    </citation>
    <scope>NUCLEOTIDE SEQUENCE [LARGE SCALE GENOMIC DNA]</scope>
    <source>
        <strain evidence="8 9">AF04-15</strain>
    </source>
</reference>
<accession>A0A413FG32</accession>
<dbReference type="InterPro" id="IPR035906">
    <property type="entry name" value="MetI-like_sf"/>
</dbReference>
<evidence type="ECO:0000256" key="2">
    <source>
        <dbReference type="ARBA" id="ARBA00022448"/>
    </source>
</evidence>
<dbReference type="PANTHER" id="PTHR30193">
    <property type="entry name" value="ABC TRANSPORTER PERMEASE PROTEIN"/>
    <property type="match status" value="1"/>
</dbReference>
<evidence type="ECO:0000256" key="7">
    <source>
        <dbReference type="RuleBase" id="RU363032"/>
    </source>
</evidence>
<dbReference type="InterPro" id="IPR000515">
    <property type="entry name" value="MetI-like"/>
</dbReference>
<dbReference type="SUPFAM" id="SSF161098">
    <property type="entry name" value="MetI-like"/>
    <property type="match status" value="1"/>
</dbReference>
<evidence type="ECO:0000256" key="1">
    <source>
        <dbReference type="ARBA" id="ARBA00004651"/>
    </source>
</evidence>
<evidence type="ECO:0000256" key="5">
    <source>
        <dbReference type="ARBA" id="ARBA00022989"/>
    </source>
</evidence>
<keyword evidence="5 7" id="KW-1133">Transmembrane helix</keyword>
<keyword evidence="3" id="KW-1003">Cell membrane</keyword>
<evidence type="ECO:0000256" key="4">
    <source>
        <dbReference type="ARBA" id="ARBA00022692"/>
    </source>
</evidence>
<feature type="transmembrane region" description="Helical" evidence="7">
    <location>
        <begin position="12"/>
        <end position="31"/>
    </location>
</feature>
<evidence type="ECO:0000256" key="3">
    <source>
        <dbReference type="ARBA" id="ARBA00022475"/>
    </source>
</evidence>
<dbReference type="OrthoDB" id="42615at2"/>
<dbReference type="EMBL" id="QSBM01000007">
    <property type="protein sequence ID" value="RGX29644.1"/>
    <property type="molecule type" value="Genomic_DNA"/>
</dbReference>
<dbReference type="InterPro" id="IPR051393">
    <property type="entry name" value="ABC_transporter_permease"/>
</dbReference>
<gene>
    <name evidence="8" type="ORF">DWV29_11020</name>
</gene>
<dbReference type="RefSeq" id="WP_007714711.1">
    <property type="nucleotide sequence ID" value="NZ_JAWRJJ010000084.1"/>
</dbReference>
<keyword evidence="6 7" id="KW-0472">Membrane</keyword>
<dbReference type="GO" id="GO:0005886">
    <property type="term" value="C:plasma membrane"/>
    <property type="evidence" value="ECO:0007669"/>
    <property type="project" value="UniProtKB-SubCell"/>
</dbReference>
<dbReference type="Pfam" id="PF00528">
    <property type="entry name" value="BPD_transp_1"/>
    <property type="match status" value="1"/>
</dbReference>
<dbReference type="GO" id="GO:0055085">
    <property type="term" value="P:transmembrane transport"/>
    <property type="evidence" value="ECO:0007669"/>
    <property type="project" value="InterPro"/>
</dbReference>
<feature type="transmembrane region" description="Helical" evidence="7">
    <location>
        <begin position="69"/>
        <end position="93"/>
    </location>
</feature>
<name>A0A413FG32_9FIRM</name>